<accession>A0A8J2Y3E2</accession>
<dbReference type="EMBL" id="BMGH01000001">
    <property type="protein sequence ID" value="GGD03243.1"/>
    <property type="molecule type" value="Genomic_DNA"/>
</dbReference>
<dbReference type="SUPFAM" id="SSF57184">
    <property type="entry name" value="Growth factor receptor domain"/>
    <property type="match status" value="1"/>
</dbReference>
<reference evidence="1" key="2">
    <citation type="submission" date="2020-09" db="EMBL/GenBank/DDBJ databases">
        <authorList>
            <person name="Sun Q."/>
            <person name="Zhou Y."/>
        </authorList>
    </citation>
    <scope>NUCLEOTIDE SEQUENCE</scope>
    <source>
        <strain evidence="1">CGMCC 1.12921</strain>
    </source>
</reference>
<comment type="caution">
    <text evidence="1">The sequence shown here is derived from an EMBL/GenBank/DDBJ whole genome shotgun (WGS) entry which is preliminary data.</text>
</comment>
<evidence type="ECO:0000313" key="2">
    <source>
        <dbReference type="Proteomes" id="UP000613582"/>
    </source>
</evidence>
<reference evidence="1" key="1">
    <citation type="journal article" date="2014" name="Int. J. Syst. Evol. Microbiol.">
        <title>Complete genome sequence of Corynebacterium casei LMG S-19264T (=DSM 44701T), isolated from a smear-ripened cheese.</title>
        <authorList>
            <consortium name="US DOE Joint Genome Institute (JGI-PGF)"/>
            <person name="Walter F."/>
            <person name="Albersmeier A."/>
            <person name="Kalinowski J."/>
            <person name="Ruckert C."/>
        </authorList>
    </citation>
    <scope>NUCLEOTIDE SEQUENCE</scope>
    <source>
        <strain evidence="1">CGMCC 1.12921</strain>
    </source>
</reference>
<keyword evidence="2" id="KW-1185">Reference proteome</keyword>
<dbReference type="RefSeq" id="WP_188160203.1">
    <property type="nucleotide sequence ID" value="NZ_BMGH01000001.1"/>
</dbReference>
<dbReference type="AlphaFoldDB" id="A0A8J2Y3E2"/>
<sequence>MIDVPVNASLSIDGRGWRCESGYQRDGYECSEIAVPANADLRLQGNSWYCLKGFERNGEVCAQVIVPANAELTWGGTDWHCLDGYQRAGGRCAPSGLSAAGGSETDCTRGLRFEDGRCRGFVIPENATYTNKGDDWTCMQGYVQKDGQCIRLSDAERQAQDRAGEIEAAIDGIEITLPAGRTVTIGDIRKSCTVVAGAGTYGRFMCNTDDLTLIETGCYVRNDQDANAPIACPSYRLLAFVERCSVSTRGSRTRMIQCPSPDYLARIEE</sequence>
<protein>
    <submittedName>
        <fullName evidence="1">Uncharacterized protein</fullName>
    </submittedName>
</protein>
<name>A0A8J2Y3E2_9PROT</name>
<organism evidence="1 2">
    <name type="scientific">Aquisalinus flavus</name>
    <dbReference type="NCBI Taxonomy" id="1526572"/>
    <lineage>
        <taxon>Bacteria</taxon>
        <taxon>Pseudomonadati</taxon>
        <taxon>Pseudomonadota</taxon>
        <taxon>Alphaproteobacteria</taxon>
        <taxon>Parvularculales</taxon>
        <taxon>Parvularculaceae</taxon>
        <taxon>Aquisalinus</taxon>
    </lineage>
</organism>
<proteinExistence type="predicted"/>
<dbReference type="Proteomes" id="UP000613582">
    <property type="component" value="Unassembled WGS sequence"/>
</dbReference>
<gene>
    <name evidence="1" type="ORF">GCM10011342_10310</name>
</gene>
<evidence type="ECO:0000313" key="1">
    <source>
        <dbReference type="EMBL" id="GGD03243.1"/>
    </source>
</evidence>
<dbReference type="Gene3D" id="2.10.25.10">
    <property type="entry name" value="Laminin"/>
    <property type="match status" value="4"/>
</dbReference>
<dbReference type="InterPro" id="IPR009030">
    <property type="entry name" value="Growth_fac_rcpt_cys_sf"/>
</dbReference>